<accession>A0A3R9LVG8</accession>
<comment type="caution">
    <text evidence="1">The sequence shown here is derived from an EMBL/GenBank/DDBJ whole genome shotgun (WGS) entry which is preliminary data.</text>
</comment>
<dbReference type="Proteomes" id="UP000277890">
    <property type="component" value="Unassembled WGS sequence"/>
</dbReference>
<organism evidence="1 2">
    <name type="scientific">Streptococcus cristatus</name>
    <dbReference type="NCBI Taxonomy" id="45634"/>
    <lineage>
        <taxon>Bacteria</taxon>
        <taxon>Bacillati</taxon>
        <taxon>Bacillota</taxon>
        <taxon>Bacilli</taxon>
        <taxon>Lactobacillales</taxon>
        <taxon>Streptococcaceae</taxon>
        <taxon>Streptococcus</taxon>
    </lineage>
</organism>
<dbReference type="AlphaFoldDB" id="A0A3R9LVG8"/>
<evidence type="ECO:0000313" key="2">
    <source>
        <dbReference type="Proteomes" id="UP000277890"/>
    </source>
</evidence>
<gene>
    <name evidence="1" type="ORF">D8794_09945</name>
</gene>
<reference evidence="1 2" key="1">
    <citation type="submission" date="2018-11" db="EMBL/GenBank/DDBJ databases">
        <title>Species Designations Belie Phenotypic and Genotypic Heterogeneity in Oral Streptococci.</title>
        <authorList>
            <person name="Velsko I."/>
        </authorList>
    </citation>
    <scope>NUCLEOTIDE SEQUENCE [LARGE SCALE GENOMIC DNA]</scope>
    <source>
        <strain evidence="1 2">A54</strain>
    </source>
</reference>
<protein>
    <submittedName>
        <fullName evidence="1">Uncharacterized protein</fullName>
    </submittedName>
</protein>
<name>A0A3R9LVG8_STRCR</name>
<evidence type="ECO:0000313" key="1">
    <source>
        <dbReference type="EMBL" id="RSJ83496.1"/>
    </source>
</evidence>
<sequence>MPPKLEPELQFPSNVKIIKAKDKITPKEWNNFFNCACHKRIGKYKLRDQKIESDYSYYSRIFKIQAEPSFITNSRLLETKYGYCTVVKYKNYILINSKFCSLNKEVLKIVGTEISFEEFTKYFTKDTAEFEKITLSNSSIMSGIRSRIIEGQKLQENFRPIYSSKHVLKSFRVLQDGVVFSQSPSTSKLNYRNGKLKIEEYINWCKTIIDSINTNNSSKYFDNFAKPVDISKMDDLTPKTIFIDLNFLKDYEEVKFITRQEQVEIKTNYIVKYYNGLFELQNLGNDKYIIVYSYNILNNRIDNSKIKLNKQNSSTLSKISYKAENSIEDIIKSSKNKQLKINKNKKTITYHIEDIDVFYKYEDDDKQITLKELIENNSTILFDNSQFFYYKKTLFQDSQLNNSGFLRYFFEENNMINANSEKGTFMKDSISFSDDSIFDILEKRLDLLGYTDIICDDLGNERADYIAFDENRLSFFHAKYKQVDRNRGKKSASALHDVVSQALKNLVFLDNIENINLDQIYKNKWSNKYINNEITTQINRIRKSANDDSIATRLQETNRQINVQRYMVLVVNFISKIEITNYIQNQSTDTQIQQIIWLLSSFISTCQEMNIIPQIICKP</sequence>
<dbReference type="RefSeq" id="WP_125383886.1">
    <property type="nucleotide sequence ID" value="NZ_RJPO01000016.1"/>
</dbReference>
<proteinExistence type="predicted"/>
<dbReference type="EMBL" id="RJPQ01000016">
    <property type="protein sequence ID" value="RSJ83496.1"/>
    <property type="molecule type" value="Genomic_DNA"/>
</dbReference>